<sequence length="159" mass="18280">MALSFTRFSWLWLGGKDKEQVSNGSLINSINPLGEWGLGLRGEAENLKFYSRKGGDRRVPSSSSNRKAKRKWKSREERSRRIDKSMMLCWCHRTVFVYQDQNLMTRTGPSGGWSLTPLVSMLMMMRHNFQEVEEKVEEPSVQFLSAVKKLPNDYSAGKA</sequence>
<evidence type="ECO:0000313" key="2">
    <source>
        <dbReference type="EMBL" id="KAL0461436.1"/>
    </source>
</evidence>
<organism evidence="2">
    <name type="scientific">Sesamum latifolium</name>
    <dbReference type="NCBI Taxonomy" id="2727402"/>
    <lineage>
        <taxon>Eukaryota</taxon>
        <taxon>Viridiplantae</taxon>
        <taxon>Streptophyta</taxon>
        <taxon>Embryophyta</taxon>
        <taxon>Tracheophyta</taxon>
        <taxon>Spermatophyta</taxon>
        <taxon>Magnoliopsida</taxon>
        <taxon>eudicotyledons</taxon>
        <taxon>Gunneridae</taxon>
        <taxon>Pentapetalae</taxon>
        <taxon>asterids</taxon>
        <taxon>lamiids</taxon>
        <taxon>Lamiales</taxon>
        <taxon>Pedaliaceae</taxon>
        <taxon>Sesamum</taxon>
    </lineage>
</organism>
<dbReference type="EMBL" id="JACGWN010000001">
    <property type="protein sequence ID" value="KAL0461436.1"/>
    <property type="molecule type" value="Genomic_DNA"/>
</dbReference>
<name>A0AAW2Y761_9LAMI</name>
<evidence type="ECO:0000256" key="1">
    <source>
        <dbReference type="SAM" id="MobiDB-lite"/>
    </source>
</evidence>
<proteinExistence type="predicted"/>
<dbReference type="PANTHER" id="PTHR34464">
    <property type="entry name" value="OS09G0376300 PROTEIN"/>
    <property type="match status" value="1"/>
</dbReference>
<protein>
    <submittedName>
        <fullName evidence="2">Uncharacterized protein</fullName>
    </submittedName>
</protein>
<dbReference type="PANTHER" id="PTHR34464:SF3">
    <property type="entry name" value="OS09G0376300 PROTEIN"/>
    <property type="match status" value="1"/>
</dbReference>
<gene>
    <name evidence="2" type="ORF">Slati_0031200</name>
</gene>
<reference evidence="2" key="1">
    <citation type="submission" date="2020-06" db="EMBL/GenBank/DDBJ databases">
        <authorList>
            <person name="Li T."/>
            <person name="Hu X."/>
            <person name="Zhang T."/>
            <person name="Song X."/>
            <person name="Zhang H."/>
            <person name="Dai N."/>
            <person name="Sheng W."/>
            <person name="Hou X."/>
            <person name="Wei L."/>
        </authorList>
    </citation>
    <scope>NUCLEOTIDE SEQUENCE</scope>
    <source>
        <strain evidence="2">KEN1</strain>
        <tissue evidence="2">Leaf</tissue>
    </source>
</reference>
<reference evidence="2" key="2">
    <citation type="journal article" date="2024" name="Plant">
        <title>Genomic evolution and insights into agronomic trait innovations of Sesamum species.</title>
        <authorList>
            <person name="Miao H."/>
            <person name="Wang L."/>
            <person name="Qu L."/>
            <person name="Liu H."/>
            <person name="Sun Y."/>
            <person name="Le M."/>
            <person name="Wang Q."/>
            <person name="Wei S."/>
            <person name="Zheng Y."/>
            <person name="Lin W."/>
            <person name="Duan Y."/>
            <person name="Cao H."/>
            <person name="Xiong S."/>
            <person name="Wang X."/>
            <person name="Wei L."/>
            <person name="Li C."/>
            <person name="Ma Q."/>
            <person name="Ju M."/>
            <person name="Zhao R."/>
            <person name="Li G."/>
            <person name="Mu C."/>
            <person name="Tian Q."/>
            <person name="Mei H."/>
            <person name="Zhang T."/>
            <person name="Gao T."/>
            <person name="Zhang H."/>
        </authorList>
    </citation>
    <scope>NUCLEOTIDE SEQUENCE</scope>
    <source>
        <strain evidence="2">KEN1</strain>
    </source>
</reference>
<feature type="region of interest" description="Disordered" evidence="1">
    <location>
        <begin position="53"/>
        <end position="78"/>
    </location>
</feature>
<accession>A0AAW2Y761</accession>
<dbReference type="AlphaFoldDB" id="A0AAW2Y761"/>
<comment type="caution">
    <text evidence="2">The sequence shown here is derived from an EMBL/GenBank/DDBJ whole genome shotgun (WGS) entry which is preliminary data.</text>
</comment>